<keyword evidence="3" id="KW-1185">Reference proteome</keyword>
<organism evidence="2 3">
    <name type="scientific">Paralimibaculum aggregatum</name>
    <dbReference type="NCBI Taxonomy" id="3036245"/>
    <lineage>
        <taxon>Bacteria</taxon>
        <taxon>Pseudomonadati</taxon>
        <taxon>Pseudomonadota</taxon>
        <taxon>Alphaproteobacteria</taxon>
        <taxon>Rhodobacterales</taxon>
        <taxon>Paracoccaceae</taxon>
        <taxon>Paralimibaculum</taxon>
    </lineage>
</organism>
<name>A0ABQ6LR96_9RHOB</name>
<sequence length="200" mass="22341">MTLLSKIGALGVLLAWGGLAAAQSADAPAKEEFADKVRVLAETELLSWVEDPIIIDAIREQNIRNEGMTNEEVDRLDKAWRAERKTSHKPMIWDLLDRLHSILLRDRREGSDGVVTEIIVMDRYGLNAAISDETSDFYQGDEAKYQETYLIGSDAVHVGDYEYDDSTQKWQTQVSLTVNDPENGEPIGAVTFGIDLSVLK</sequence>
<dbReference type="Proteomes" id="UP001239909">
    <property type="component" value="Unassembled WGS sequence"/>
</dbReference>
<evidence type="ECO:0000256" key="1">
    <source>
        <dbReference type="SAM" id="SignalP"/>
    </source>
</evidence>
<protein>
    <submittedName>
        <fullName evidence="2">Uncharacterized protein</fullName>
    </submittedName>
</protein>
<evidence type="ECO:0000313" key="3">
    <source>
        <dbReference type="Proteomes" id="UP001239909"/>
    </source>
</evidence>
<evidence type="ECO:0000313" key="2">
    <source>
        <dbReference type="EMBL" id="GMG84877.1"/>
    </source>
</evidence>
<keyword evidence="1" id="KW-0732">Signal</keyword>
<dbReference type="EMBL" id="BSYI01000045">
    <property type="protein sequence ID" value="GMG84877.1"/>
    <property type="molecule type" value="Genomic_DNA"/>
</dbReference>
<dbReference type="CDD" id="cd18773">
    <property type="entry name" value="PDC1_HK_sensor"/>
    <property type="match status" value="1"/>
</dbReference>
<comment type="caution">
    <text evidence="2">The sequence shown here is derived from an EMBL/GenBank/DDBJ whole genome shotgun (WGS) entry which is preliminary data.</text>
</comment>
<feature type="chain" id="PRO_5046850806" evidence="1">
    <location>
        <begin position="22"/>
        <end position="200"/>
    </location>
</feature>
<gene>
    <name evidence="2" type="ORF">LNKW23_40930</name>
</gene>
<dbReference type="RefSeq" id="WP_285674040.1">
    <property type="nucleotide sequence ID" value="NZ_BSYI01000045.1"/>
</dbReference>
<proteinExistence type="predicted"/>
<accession>A0ABQ6LR96</accession>
<feature type="signal peptide" evidence="1">
    <location>
        <begin position="1"/>
        <end position="21"/>
    </location>
</feature>
<reference evidence="2 3" key="1">
    <citation type="submission" date="2023-04" db="EMBL/GenBank/DDBJ databases">
        <title>Marinoamorphus aggregata gen. nov., sp. Nov., isolate from tissue of brittle star Ophioplocus japonicus.</title>
        <authorList>
            <person name="Kawano K."/>
            <person name="Sawayama S."/>
            <person name="Nakagawa S."/>
        </authorList>
    </citation>
    <scope>NUCLEOTIDE SEQUENCE [LARGE SCALE GENOMIC DNA]</scope>
    <source>
        <strain evidence="2 3">NKW23</strain>
    </source>
</reference>